<comment type="caution">
    <text evidence="1">The sequence shown here is derived from an EMBL/GenBank/DDBJ whole genome shotgun (WGS) entry which is preliminary data.</text>
</comment>
<name>A0AAN9MSL8_CANGL</name>
<evidence type="ECO:0000313" key="1">
    <source>
        <dbReference type="EMBL" id="KAK7360134.1"/>
    </source>
</evidence>
<keyword evidence="2" id="KW-1185">Reference proteome</keyword>
<gene>
    <name evidence="1" type="ORF">VNO77_02112</name>
</gene>
<accession>A0AAN9MSL8</accession>
<dbReference type="AlphaFoldDB" id="A0AAN9MSL8"/>
<evidence type="ECO:0000313" key="2">
    <source>
        <dbReference type="Proteomes" id="UP001367508"/>
    </source>
</evidence>
<protein>
    <submittedName>
        <fullName evidence="1">Uncharacterized protein</fullName>
    </submittedName>
</protein>
<proteinExistence type="predicted"/>
<organism evidence="1 2">
    <name type="scientific">Canavalia gladiata</name>
    <name type="common">Sword bean</name>
    <name type="synonym">Dolichos gladiatus</name>
    <dbReference type="NCBI Taxonomy" id="3824"/>
    <lineage>
        <taxon>Eukaryota</taxon>
        <taxon>Viridiplantae</taxon>
        <taxon>Streptophyta</taxon>
        <taxon>Embryophyta</taxon>
        <taxon>Tracheophyta</taxon>
        <taxon>Spermatophyta</taxon>
        <taxon>Magnoliopsida</taxon>
        <taxon>eudicotyledons</taxon>
        <taxon>Gunneridae</taxon>
        <taxon>Pentapetalae</taxon>
        <taxon>rosids</taxon>
        <taxon>fabids</taxon>
        <taxon>Fabales</taxon>
        <taxon>Fabaceae</taxon>
        <taxon>Papilionoideae</taxon>
        <taxon>50 kb inversion clade</taxon>
        <taxon>NPAAA clade</taxon>
        <taxon>indigoferoid/millettioid clade</taxon>
        <taxon>Phaseoleae</taxon>
        <taxon>Canavalia</taxon>
    </lineage>
</organism>
<sequence length="209" mass="23244">MDPFVRRLVLAGIEIGHDVVGKSQGFMCRWIPRACMRADVLNVQHILGRLHYTGFDAASCMKQWQAMRLVLIGSGSCKWPGYSPHQVGKVEASLLGQMKSSIAQRQPHDTLLHINKLWFSHSVSYNYAENTGGYHIGCVHQICSMFEVSSDGLYSLHAGPSKQLGLQIRLAYYSSRATPGAIPKWTMNHSSSLAHDWSLHAVLNGLIQI</sequence>
<dbReference type="Proteomes" id="UP001367508">
    <property type="component" value="Unassembled WGS sequence"/>
</dbReference>
<reference evidence="1 2" key="1">
    <citation type="submission" date="2024-01" db="EMBL/GenBank/DDBJ databases">
        <title>The genomes of 5 underutilized Papilionoideae crops provide insights into root nodulation and disease resistanc.</title>
        <authorList>
            <person name="Jiang F."/>
        </authorList>
    </citation>
    <scope>NUCLEOTIDE SEQUENCE [LARGE SCALE GENOMIC DNA]</scope>
    <source>
        <strain evidence="1">LVBAO_FW01</strain>
        <tissue evidence="1">Leaves</tissue>
    </source>
</reference>
<dbReference type="EMBL" id="JAYMYQ010000001">
    <property type="protein sequence ID" value="KAK7360134.1"/>
    <property type="molecule type" value="Genomic_DNA"/>
</dbReference>